<keyword evidence="2" id="KW-1185">Reference proteome</keyword>
<reference evidence="2" key="1">
    <citation type="submission" date="2016-10" db="EMBL/GenBank/DDBJ databases">
        <authorList>
            <person name="de Groot N.N."/>
        </authorList>
    </citation>
    <scope>NUCLEOTIDE SEQUENCE [LARGE SCALE GENOMIC DNA]</scope>
    <source>
        <strain evidence="2">10nlg</strain>
    </source>
</reference>
<comment type="caution">
    <text evidence="1">The sequence shown here is derived from an EMBL/GenBank/DDBJ whole genome shotgun (WGS) entry which is preliminary data.</text>
</comment>
<sequence length="124" mass="14659">MFFCVKTPTNILEPNFTVSKNPPVFKENRGMQTVDKLYFYVSHESTTLRLPRARTQLVFGGLRPPNTDLRLLLSRRRRRSGCMDSFMMNTLASKKRMTRHPGFFLRRWKHGEVLSSRCRSDTFR</sequence>
<evidence type="ECO:0000313" key="1">
    <source>
        <dbReference type="EMBL" id="SES36598.1"/>
    </source>
</evidence>
<gene>
    <name evidence="1" type="ORF">SAMN05444126_1451</name>
</gene>
<proteinExistence type="predicted"/>
<dbReference type="AlphaFoldDB" id="A0A1H9WRQ8"/>
<dbReference type="EMBL" id="FOGV01000045">
    <property type="protein sequence ID" value="SES36598.1"/>
    <property type="molecule type" value="Genomic_DNA"/>
</dbReference>
<accession>A0A1H9WRQ8</accession>
<protein>
    <submittedName>
        <fullName evidence="1">Uncharacterized protein</fullName>
    </submittedName>
</protein>
<evidence type="ECO:0000313" key="2">
    <source>
        <dbReference type="Proteomes" id="UP000199318"/>
    </source>
</evidence>
<organism evidence="1 2">
    <name type="scientific">Salisediminibacterium halotolerans</name>
    <dbReference type="NCBI Taxonomy" id="517425"/>
    <lineage>
        <taxon>Bacteria</taxon>
        <taxon>Bacillati</taxon>
        <taxon>Bacillota</taxon>
        <taxon>Bacilli</taxon>
        <taxon>Bacillales</taxon>
        <taxon>Bacillaceae</taxon>
        <taxon>Salisediminibacterium</taxon>
    </lineage>
</organism>
<name>A0A1H9WRQ8_9BACI</name>
<dbReference type="Proteomes" id="UP000199318">
    <property type="component" value="Unassembled WGS sequence"/>
</dbReference>